<dbReference type="Gene3D" id="2.60.40.420">
    <property type="entry name" value="Cupredoxins - blue copper proteins"/>
    <property type="match status" value="1"/>
</dbReference>
<dbReference type="Proteomes" id="UP000321328">
    <property type="component" value="Unassembled WGS sequence"/>
</dbReference>
<dbReference type="EMBL" id="BJVI01000002">
    <property type="protein sequence ID" value="GEL16594.1"/>
    <property type="molecule type" value="Genomic_DNA"/>
</dbReference>
<sequence>MSSRHAHRALPVPGGSRVKHEVPHLVGDGARARAHRVRPAELLIRFDGYRGKYVFHRRNLGHEDMMTANFEVI</sequence>
<organism evidence="2 3">
    <name type="scientific">Pseudonocardia asaccharolytica DSM 44247 = NBRC 16224</name>
    <dbReference type="NCBI Taxonomy" id="1123024"/>
    <lineage>
        <taxon>Bacteria</taxon>
        <taxon>Bacillati</taxon>
        <taxon>Actinomycetota</taxon>
        <taxon>Actinomycetes</taxon>
        <taxon>Pseudonocardiales</taxon>
        <taxon>Pseudonocardiaceae</taxon>
        <taxon>Pseudonocardia</taxon>
    </lineage>
</organism>
<protein>
    <submittedName>
        <fullName evidence="2">Uncharacterized protein</fullName>
    </submittedName>
</protein>
<keyword evidence="3" id="KW-1185">Reference proteome</keyword>
<name>A0A511CZ95_9PSEU</name>
<evidence type="ECO:0000256" key="1">
    <source>
        <dbReference type="SAM" id="MobiDB-lite"/>
    </source>
</evidence>
<gene>
    <name evidence="2" type="ORF">PA7_04310</name>
</gene>
<evidence type="ECO:0000313" key="2">
    <source>
        <dbReference type="EMBL" id="GEL16594.1"/>
    </source>
</evidence>
<proteinExistence type="predicted"/>
<comment type="caution">
    <text evidence="2">The sequence shown here is derived from an EMBL/GenBank/DDBJ whole genome shotgun (WGS) entry which is preliminary data.</text>
</comment>
<reference evidence="2 3" key="1">
    <citation type="submission" date="2019-07" db="EMBL/GenBank/DDBJ databases">
        <title>Whole genome shotgun sequence of Pseudonocardia asaccharolytica NBRC 16224.</title>
        <authorList>
            <person name="Hosoyama A."/>
            <person name="Uohara A."/>
            <person name="Ohji S."/>
            <person name="Ichikawa N."/>
        </authorList>
    </citation>
    <scope>NUCLEOTIDE SEQUENCE [LARGE SCALE GENOMIC DNA]</scope>
    <source>
        <strain evidence="2 3">NBRC 16224</strain>
    </source>
</reference>
<dbReference type="InterPro" id="IPR008972">
    <property type="entry name" value="Cupredoxin"/>
</dbReference>
<feature type="region of interest" description="Disordered" evidence="1">
    <location>
        <begin position="1"/>
        <end position="24"/>
    </location>
</feature>
<dbReference type="AlphaFoldDB" id="A0A511CZ95"/>
<evidence type="ECO:0000313" key="3">
    <source>
        <dbReference type="Proteomes" id="UP000321328"/>
    </source>
</evidence>
<accession>A0A511CZ95</accession>